<evidence type="ECO:0000313" key="1">
    <source>
        <dbReference type="EMBL" id="PKU60435.1"/>
    </source>
</evidence>
<name>A0A2I0VAJ6_9ASPA</name>
<gene>
    <name evidence="1" type="ORF">MA16_Dca028298</name>
</gene>
<dbReference type="EMBL" id="KZ505119">
    <property type="protein sequence ID" value="PKU60435.1"/>
    <property type="molecule type" value="Genomic_DNA"/>
</dbReference>
<proteinExistence type="predicted"/>
<keyword evidence="2" id="KW-1185">Reference proteome</keyword>
<dbReference type="Proteomes" id="UP000233837">
    <property type="component" value="Unassembled WGS sequence"/>
</dbReference>
<dbReference type="AlphaFoldDB" id="A0A2I0VAJ6"/>
<reference evidence="1 2" key="1">
    <citation type="journal article" date="2016" name="Sci. Rep.">
        <title>The Dendrobium catenatum Lindl. genome sequence provides insights into polysaccharide synthase, floral development and adaptive evolution.</title>
        <authorList>
            <person name="Zhang G.Q."/>
            <person name="Xu Q."/>
            <person name="Bian C."/>
            <person name="Tsai W.C."/>
            <person name="Yeh C.M."/>
            <person name="Liu K.W."/>
            <person name="Yoshida K."/>
            <person name="Zhang L.S."/>
            <person name="Chang S.B."/>
            <person name="Chen F."/>
            <person name="Shi Y."/>
            <person name="Su Y.Y."/>
            <person name="Zhang Y.Q."/>
            <person name="Chen L.J."/>
            <person name="Yin Y."/>
            <person name="Lin M."/>
            <person name="Huang H."/>
            <person name="Deng H."/>
            <person name="Wang Z.W."/>
            <person name="Zhu S.L."/>
            <person name="Zhao X."/>
            <person name="Deng C."/>
            <person name="Niu S.C."/>
            <person name="Huang J."/>
            <person name="Wang M."/>
            <person name="Liu G.H."/>
            <person name="Yang H.J."/>
            <person name="Xiao X.J."/>
            <person name="Hsiao Y.Y."/>
            <person name="Wu W.L."/>
            <person name="Chen Y.Y."/>
            <person name="Mitsuda N."/>
            <person name="Ohme-Takagi M."/>
            <person name="Luo Y.B."/>
            <person name="Van de Peer Y."/>
            <person name="Liu Z.J."/>
        </authorList>
    </citation>
    <scope>NUCLEOTIDE SEQUENCE [LARGE SCALE GENOMIC DNA]</scope>
    <source>
        <tissue evidence="1">The whole plant</tissue>
    </source>
</reference>
<sequence length="73" mass="8420">MRRKGQSLGFGIVIELWSKDRRGFQVFVLEEVGIELFTRCYLNNKRNNVYRMSTDRRICAKFTGSDVNGVEGG</sequence>
<reference evidence="1 2" key="2">
    <citation type="journal article" date="2017" name="Nature">
        <title>The Apostasia genome and the evolution of orchids.</title>
        <authorList>
            <person name="Zhang G.Q."/>
            <person name="Liu K.W."/>
            <person name="Li Z."/>
            <person name="Lohaus R."/>
            <person name="Hsiao Y.Y."/>
            <person name="Niu S.C."/>
            <person name="Wang J.Y."/>
            <person name="Lin Y.C."/>
            <person name="Xu Q."/>
            <person name="Chen L.J."/>
            <person name="Yoshida K."/>
            <person name="Fujiwara S."/>
            <person name="Wang Z.W."/>
            <person name="Zhang Y.Q."/>
            <person name="Mitsuda N."/>
            <person name="Wang M."/>
            <person name="Liu G.H."/>
            <person name="Pecoraro L."/>
            <person name="Huang H.X."/>
            <person name="Xiao X.J."/>
            <person name="Lin M."/>
            <person name="Wu X.Y."/>
            <person name="Wu W.L."/>
            <person name="Chen Y.Y."/>
            <person name="Chang S.B."/>
            <person name="Sakamoto S."/>
            <person name="Ohme-Takagi M."/>
            <person name="Yagi M."/>
            <person name="Zeng S.J."/>
            <person name="Shen C.Y."/>
            <person name="Yeh C.M."/>
            <person name="Luo Y.B."/>
            <person name="Tsai W.C."/>
            <person name="Van de Peer Y."/>
            <person name="Liu Z.J."/>
        </authorList>
    </citation>
    <scope>NUCLEOTIDE SEQUENCE [LARGE SCALE GENOMIC DNA]</scope>
    <source>
        <tissue evidence="1">The whole plant</tissue>
    </source>
</reference>
<protein>
    <submittedName>
        <fullName evidence="1">Uncharacterized protein</fullName>
    </submittedName>
</protein>
<accession>A0A2I0VAJ6</accession>
<evidence type="ECO:0000313" key="2">
    <source>
        <dbReference type="Proteomes" id="UP000233837"/>
    </source>
</evidence>
<organism evidence="1 2">
    <name type="scientific">Dendrobium catenatum</name>
    <dbReference type="NCBI Taxonomy" id="906689"/>
    <lineage>
        <taxon>Eukaryota</taxon>
        <taxon>Viridiplantae</taxon>
        <taxon>Streptophyta</taxon>
        <taxon>Embryophyta</taxon>
        <taxon>Tracheophyta</taxon>
        <taxon>Spermatophyta</taxon>
        <taxon>Magnoliopsida</taxon>
        <taxon>Liliopsida</taxon>
        <taxon>Asparagales</taxon>
        <taxon>Orchidaceae</taxon>
        <taxon>Epidendroideae</taxon>
        <taxon>Malaxideae</taxon>
        <taxon>Dendrobiinae</taxon>
        <taxon>Dendrobium</taxon>
    </lineage>
</organism>